<evidence type="ECO:0000313" key="2">
    <source>
        <dbReference type="RefSeq" id="XP_073901428.1"/>
    </source>
</evidence>
<accession>A0AC58K914</accession>
<organism evidence="1 2">
    <name type="scientific">Castor canadensis</name>
    <name type="common">American beaver</name>
    <dbReference type="NCBI Taxonomy" id="51338"/>
    <lineage>
        <taxon>Eukaryota</taxon>
        <taxon>Metazoa</taxon>
        <taxon>Chordata</taxon>
        <taxon>Craniata</taxon>
        <taxon>Vertebrata</taxon>
        <taxon>Euteleostomi</taxon>
        <taxon>Mammalia</taxon>
        <taxon>Eutheria</taxon>
        <taxon>Euarchontoglires</taxon>
        <taxon>Glires</taxon>
        <taxon>Rodentia</taxon>
        <taxon>Castorimorpha</taxon>
        <taxon>Castoridae</taxon>
        <taxon>Castor</taxon>
    </lineage>
</organism>
<sequence length="458" mass="52692">MMDMSHNSFSSVAHSPEEKIRVSGHMAVSEIKSKLKLKPLKVPIFYSKRGKDPPGYLQYQSQHKEKKLSLSQMEAFNDAYNFFNKDKTGCIDLHGLMCTVAKLGMTLSKYDIYNELKCADLDRDGKVNFSDFIKVLTDKDRFLRAVVPEKKTCLDFAGNPGILLFEILSKLVETSALPRKTIMEIVSYFRRKFQDATAEILWSPHGKRRFKSDICTPPNSSTAAFANAARVSIMKEKDLFKFLEELKRCNLSSDSPYSKIPIFPLFPDVDGVVMGKPFKDIQKLEMLKRKEPLTFFEDYFFHKRDWKTQAANIKPINPSSGYSDEILAIDQLFKKKQTWTVADAAAIKQHVKKATDSYNLGIALEHQKEMLHLWQKIRGDLVGIDTKNESFYDTFSTYAWSWNVCQELLSPKDLRLHDAYVNRNSSHNSRFPSCSDISECDIEIGRKRKRKGFKGFQQ</sequence>
<evidence type="ECO:0000313" key="1">
    <source>
        <dbReference type="Proteomes" id="UP001732720"/>
    </source>
</evidence>
<proteinExistence type="predicted"/>
<dbReference type="Proteomes" id="UP001732720">
    <property type="component" value="Chromosome 11"/>
</dbReference>
<dbReference type="RefSeq" id="XP_073901428.1">
    <property type="nucleotide sequence ID" value="XM_074045327.1"/>
</dbReference>
<name>A0AC58K914_CASCN</name>
<protein>
    <submittedName>
        <fullName evidence="2">EF-hand calcium-binding domain-containing protein 3-like isoform X1</fullName>
    </submittedName>
</protein>
<keyword evidence="1" id="KW-1185">Reference proteome</keyword>
<reference evidence="2" key="1">
    <citation type="submission" date="2025-08" db="UniProtKB">
        <authorList>
            <consortium name="RefSeq"/>
        </authorList>
    </citation>
    <scope>IDENTIFICATION</scope>
</reference>
<gene>
    <name evidence="2" type="primary">LOC109680818</name>
</gene>